<dbReference type="Proteomes" id="UP000652761">
    <property type="component" value="Unassembled WGS sequence"/>
</dbReference>
<accession>A0A843WLT2</accession>
<evidence type="ECO:0000313" key="2">
    <source>
        <dbReference type="Proteomes" id="UP000652761"/>
    </source>
</evidence>
<evidence type="ECO:0000313" key="1">
    <source>
        <dbReference type="EMBL" id="MQM04994.1"/>
    </source>
</evidence>
<name>A0A843WLT2_COLES</name>
<protein>
    <submittedName>
        <fullName evidence="1">Uncharacterized protein</fullName>
    </submittedName>
</protein>
<gene>
    <name evidence="1" type="ORF">Taro_037800</name>
</gene>
<organism evidence="1 2">
    <name type="scientific">Colocasia esculenta</name>
    <name type="common">Wild taro</name>
    <name type="synonym">Arum esculentum</name>
    <dbReference type="NCBI Taxonomy" id="4460"/>
    <lineage>
        <taxon>Eukaryota</taxon>
        <taxon>Viridiplantae</taxon>
        <taxon>Streptophyta</taxon>
        <taxon>Embryophyta</taxon>
        <taxon>Tracheophyta</taxon>
        <taxon>Spermatophyta</taxon>
        <taxon>Magnoliopsida</taxon>
        <taxon>Liliopsida</taxon>
        <taxon>Araceae</taxon>
        <taxon>Aroideae</taxon>
        <taxon>Colocasieae</taxon>
        <taxon>Colocasia</taxon>
    </lineage>
</organism>
<proteinExistence type="predicted"/>
<dbReference type="EMBL" id="NMUH01003325">
    <property type="protein sequence ID" value="MQM04994.1"/>
    <property type="molecule type" value="Genomic_DNA"/>
</dbReference>
<keyword evidence="2" id="KW-1185">Reference proteome</keyword>
<sequence>MRAVCRALVERADVDRTELSQALLGQGRFCPSIFGRFELVGLGWTCSRREDRVWSGRNAGLSPV</sequence>
<reference evidence="1" key="1">
    <citation type="submission" date="2017-07" db="EMBL/GenBank/DDBJ databases">
        <title>Taro Niue Genome Assembly and Annotation.</title>
        <authorList>
            <person name="Atibalentja N."/>
            <person name="Keating K."/>
            <person name="Fields C.J."/>
        </authorList>
    </citation>
    <scope>NUCLEOTIDE SEQUENCE</scope>
    <source>
        <strain evidence="1">Niue_2</strain>
        <tissue evidence="1">Leaf</tissue>
    </source>
</reference>
<dbReference type="AlphaFoldDB" id="A0A843WLT2"/>
<comment type="caution">
    <text evidence="1">The sequence shown here is derived from an EMBL/GenBank/DDBJ whole genome shotgun (WGS) entry which is preliminary data.</text>
</comment>